<accession>A0A2T6FXP0</accession>
<keyword evidence="1" id="KW-0472">Membrane</keyword>
<keyword evidence="1" id="KW-1133">Transmembrane helix</keyword>
<protein>
    <submittedName>
        <fullName evidence="2">Nitroreductase</fullName>
    </submittedName>
</protein>
<reference evidence="2 3" key="1">
    <citation type="submission" date="2018-03" db="EMBL/GenBank/DDBJ databases">
        <title>Genome sequence of Paenibacillus elgii strain AC13 an antimicrobial compound producing bacteria.</title>
        <authorList>
            <person name="Kurokawa A.S."/>
            <person name="Araujo J.F."/>
            <person name="Costa R.A."/>
            <person name="Ortega D.B."/>
            <person name="Pires A.S."/>
            <person name="Pappas G.J.Jr."/>
            <person name="Franco O.L."/>
            <person name="Barreto C."/>
            <person name="Magalhaes B.S."/>
            <person name="Kruger R.H."/>
        </authorList>
    </citation>
    <scope>NUCLEOTIDE SEQUENCE [LARGE SCALE GENOMIC DNA]</scope>
    <source>
        <strain evidence="2 3">AC13</strain>
    </source>
</reference>
<feature type="transmembrane region" description="Helical" evidence="1">
    <location>
        <begin position="6"/>
        <end position="28"/>
    </location>
</feature>
<feature type="transmembrane region" description="Helical" evidence="1">
    <location>
        <begin position="58"/>
        <end position="77"/>
    </location>
</feature>
<dbReference type="Proteomes" id="UP000244184">
    <property type="component" value="Unassembled WGS sequence"/>
</dbReference>
<dbReference type="RefSeq" id="WP_108533705.1">
    <property type="nucleotide sequence ID" value="NZ_PYHP01000069.1"/>
</dbReference>
<evidence type="ECO:0000313" key="2">
    <source>
        <dbReference type="EMBL" id="PUA36659.1"/>
    </source>
</evidence>
<feature type="transmembrane region" description="Helical" evidence="1">
    <location>
        <begin position="83"/>
        <end position="113"/>
    </location>
</feature>
<dbReference type="AlphaFoldDB" id="A0A2T6FXP0"/>
<evidence type="ECO:0000313" key="3">
    <source>
        <dbReference type="Proteomes" id="UP000244184"/>
    </source>
</evidence>
<proteinExistence type="predicted"/>
<feature type="transmembrane region" description="Helical" evidence="1">
    <location>
        <begin position="134"/>
        <end position="156"/>
    </location>
</feature>
<organism evidence="2 3">
    <name type="scientific">Paenibacillus elgii</name>
    <dbReference type="NCBI Taxonomy" id="189691"/>
    <lineage>
        <taxon>Bacteria</taxon>
        <taxon>Bacillati</taxon>
        <taxon>Bacillota</taxon>
        <taxon>Bacilli</taxon>
        <taxon>Bacillales</taxon>
        <taxon>Paenibacillaceae</taxon>
        <taxon>Paenibacillus</taxon>
    </lineage>
</organism>
<gene>
    <name evidence="2" type="ORF">C8Z91_25115</name>
</gene>
<name>A0A2T6FXP0_9BACL</name>
<keyword evidence="1" id="KW-0812">Transmembrane</keyword>
<evidence type="ECO:0000256" key="1">
    <source>
        <dbReference type="SAM" id="Phobius"/>
    </source>
</evidence>
<comment type="caution">
    <text evidence="2">The sequence shown here is derived from an EMBL/GenBank/DDBJ whole genome shotgun (WGS) entry which is preliminary data.</text>
</comment>
<sequence length="160" mass="18093">MLNFSQIFIEGMLLSIFFCIVIVGMLVYNPRLLLNDYPQSIQLSVPPKTSKETKLSKAIGAPFAALLMIAPFISTLYCDETSFMVAFLHPFLVFIIVSLVDLVVLDWLMFCFITPDFLIIPGTKGMKDYKNYRFHFIAFLKGTVVYGVLCTIVAGIRMLI</sequence>
<dbReference type="EMBL" id="PYHP01000069">
    <property type="protein sequence ID" value="PUA36659.1"/>
    <property type="molecule type" value="Genomic_DNA"/>
</dbReference>